<evidence type="ECO:0000313" key="1">
    <source>
        <dbReference type="EMBL" id="KAI8419909.1"/>
    </source>
</evidence>
<protein>
    <submittedName>
        <fullName evidence="1">Uncharacterized protein</fullName>
    </submittedName>
</protein>
<accession>A0ACC0J751</accession>
<proteinExistence type="predicted"/>
<name>A0ACC0J751_CHOFU</name>
<keyword evidence="2" id="KW-1185">Reference proteome</keyword>
<organism evidence="1 2">
    <name type="scientific">Choristoneura fumiferana</name>
    <name type="common">Spruce budworm moth</name>
    <name type="synonym">Archips fumiferana</name>
    <dbReference type="NCBI Taxonomy" id="7141"/>
    <lineage>
        <taxon>Eukaryota</taxon>
        <taxon>Metazoa</taxon>
        <taxon>Ecdysozoa</taxon>
        <taxon>Arthropoda</taxon>
        <taxon>Hexapoda</taxon>
        <taxon>Insecta</taxon>
        <taxon>Pterygota</taxon>
        <taxon>Neoptera</taxon>
        <taxon>Endopterygota</taxon>
        <taxon>Lepidoptera</taxon>
        <taxon>Glossata</taxon>
        <taxon>Ditrysia</taxon>
        <taxon>Tortricoidea</taxon>
        <taxon>Tortricidae</taxon>
        <taxon>Tortricinae</taxon>
        <taxon>Choristoneura</taxon>
    </lineage>
</organism>
<comment type="caution">
    <text evidence="1">The sequence shown here is derived from an EMBL/GenBank/DDBJ whole genome shotgun (WGS) entry which is preliminary data.</text>
</comment>
<reference evidence="1 2" key="1">
    <citation type="journal article" date="2022" name="Genome Biol. Evol.">
        <title>The Spruce Budworm Genome: Reconstructing the Evolutionary History of Antifreeze Proteins.</title>
        <authorList>
            <person name="Beliveau C."/>
            <person name="Gagne P."/>
            <person name="Picq S."/>
            <person name="Vernygora O."/>
            <person name="Keeling C.I."/>
            <person name="Pinkney K."/>
            <person name="Doucet D."/>
            <person name="Wen F."/>
            <person name="Johnston J.S."/>
            <person name="Maaroufi H."/>
            <person name="Boyle B."/>
            <person name="Laroche J."/>
            <person name="Dewar K."/>
            <person name="Juretic N."/>
            <person name="Blackburn G."/>
            <person name="Nisole A."/>
            <person name="Brunet B."/>
            <person name="Brandao M."/>
            <person name="Lumley L."/>
            <person name="Duan J."/>
            <person name="Quan G."/>
            <person name="Lucarotti C.J."/>
            <person name="Roe A.D."/>
            <person name="Sperling F.A.H."/>
            <person name="Levesque R.C."/>
            <person name="Cusson M."/>
        </authorList>
    </citation>
    <scope>NUCLEOTIDE SEQUENCE [LARGE SCALE GENOMIC DNA]</scope>
    <source>
        <strain evidence="1">Glfc:IPQL:Cfum</strain>
    </source>
</reference>
<dbReference type="EMBL" id="CM046114">
    <property type="protein sequence ID" value="KAI8419909.1"/>
    <property type="molecule type" value="Genomic_DNA"/>
</dbReference>
<dbReference type="Proteomes" id="UP001064048">
    <property type="component" value="Chromosome 14"/>
</dbReference>
<sequence>MQHPNTFARDQMYVLLLVLVVVSPTMTLDNGLALTPPMGWLTWQRERLIRRTADIMAEEGYLEAGYNYIAIDDCWLEKQRSPDGKLVADRDRFPHGMKQLAKYWFEVWHIRRLWQHHLCSVPGVMGHEQTDVDTLLGWDVDYIKLDGCAATPDDMKTDYGAIAEHCNLWRNWDDIDDSWASVSKIMNWFGDNQQRIQQYAGPGHWNDPDMLVIGNYGLSLDQARAQMAVWAVLAAPLLMSADLARMRPEFKEILLNRDIIAMYVLLLVLGVVSPTMTLDNGLALTPPMGWLTWQRYRCKVDCNTYPDDCISEQLIRRTADIMAEEGYLEAGYNYIAIDDCWLEKQRSPDGKLVADRDRFPHGMKQLAKYVHHRGLKFGIYEDYGNTTCALYPGVMGHEQTDVDTLLGWDVDYIKLDGCAATPDDMKTGINFILEPRKPISLSPCEPDYGAIAEHCNLWRNWDDIDDSWASVSKIMNWFGDNQQRIQQYAGPGHWNDPDMLVIGNYGLSLDQARAQMAVWAVLAAPLLMSADLARMRPEFKEILLNRDIIAVNQDSLGKQGLRVSMKAKQHVWTRELSGDSYAVAIVNHIEGGPPQFSSLTFSEMAVPARSYTVQDLYHEEEDWILFANQNFTTRVNPTGVKFYQFVPLPSEERTRKSNINLNVQNELDRKYVVEIVI</sequence>
<gene>
    <name evidence="1" type="ORF">MSG28_008530</name>
</gene>
<evidence type="ECO:0000313" key="2">
    <source>
        <dbReference type="Proteomes" id="UP001064048"/>
    </source>
</evidence>